<organism evidence="4 5">
    <name type="scientific">Rhynchospora pubera</name>
    <dbReference type="NCBI Taxonomy" id="906938"/>
    <lineage>
        <taxon>Eukaryota</taxon>
        <taxon>Viridiplantae</taxon>
        <taxon>Streptophyta</taxon>
        <taxon>Embryophyta</taxon>
        <taxon>Tracheophyta</taxon>
        <taxon>Spermatophyta</taxon>
        <taxon>Magnoliopsida</taxon>
        <taxon>Liliopsida</taxon>
        <taxon>Poales</taxon>
        <taxon>Cyperaceae</taxon>
        <taxon>Cyperoideae</taxon>
        <taxon>Rhynchosporeae</taxon>
        <taxon>Rhynchospora</taxon>
    </lineage>
</organism>
<dbReference type="GO" id="GO:0005634">
    <property type="term" value="C:nucleus"/>
    <property type="evidence" value="ECO:0007669"/>
    <property type="project" value="TreeGrafter"/>
</dbReference>
<keyword evidence="5" id="KW-1185">Reference proteome</keyword>
<reference evidence="4" key="1">
    <citation type="submission" date="2022-08" db="EMBL/GenBank/DDBJ databases">
        <authorList>
            <person name="Marques A."/>
        </authorList>
    </citation>
    <scope>NUCLEOTIDE SEQUENCE</scope>
    <source>
        <strain evidence="4">RhyPub2mFocal</strain>
        <tissue evidence="4">Leaves</tissue>
    </source>
</reference>
<evidence type="ECO:0000313" key="4">
    <source>
        <dbReference type="EMBL" id="KAJ4820991.1"/>
    </source>
</evidence>
<dbReference type="Gene3D" id="3.30.420.10">
    <property type="entry name" value="Ribonuclease H-like superfamily/Ribonuclease H"/>
    <property type="match status" value="1"/>
</dbReference>
<evidence type="ECO:0000256" key="1">
    <source>
        <dbReference type="ARBA" id="ARBA00022722"/>
    </source>
</evidence>
<evidence type="ECO:0000313" key="5">
    <source>
        <dbReference type="Proteomes" id="UP001140206"/>
    </source>
</evidence>
<dbReference type="SUPFAM" id="SSF53098">
    <property type="entry name" value="Ribonuclease H-like"/>
    <property type="match status" value="1"/>
</dbReference>
<dbReference type="Proteomes" id="UP001140206">
    <property type="component" value="Chromosome 1"/>
</dbReference>
<evidence type="ECO:0000256" key="2">
    <source>
        <dbReference type="ARBA" id="ARBA00022801"/>
    </source>
</evidence>
<dbReference type="InterPro" id="IPR051132">
    <property type="entry name" value="3-5_Exonuclease_domain"/>
</dbReference>
<feature type="region of interest" description="Disordered" evidence="3">
    <location>
        <begin position="1"/>
        <end position="25"/>
    </location>
</feature>
<keyword evidence="2" id="KW-0378">Hydrolase</keyword>
<sequence>MAEKEKSKAPVEITIRRDEPPSETHYEDGPVMIVHIGSHFIETTVALEESAVGAWVRSAVSELRLFRGGGPTVVSICAFIGLGWGSSWKGPLSHPNHPSNPYRAIAICVGGCRVLFYELDDWDRRKDPGRIFPLRDLLNNRKVVLVGWGIAEMVKKLDNEWGLKIARPVDVRNIAAGTYGKDAIWWPKPEKGKVVMKDVGLEGLAELALDGMQLEKKPTRVREANWSNMGISGWFGDDDPEDVELIKYGTRDAVVAHMIATKCIKKLGSPQLELVDNIFKLN</sequence>
<dbReference type="AlphaFoldDB" id="A0AAV8HZ20"/>
<dbReference type="PANTHER" id="PTHR13620">
    <property type="entry name" value="3-5 EXONUCLEASE"/>
    <property type="match status" value="1"/>
</dbReference>
<evidence type="ECO:0000256" key="3">
    <source>
        <dbReference type="SAM" id="MobiDB-lite"/>
    </source>
</evidence>
<dbReference type="GO" id="GO:0008408">
    <property type="term" value="F:3'-5' exonuclease activity"/>
    <property type="evidence" value="ECO:0007669"/>
    <property type="project" value="TreeGrafter"/>
</dbReference>
<comment type="caution">
    <text evidence="4">The sequence shown here is derived from an EMBL/GenBank/DDBJ whole genome shotgun (WGS) entry which is preliminary data.</text>
</comment>
<protein>
    <submittedName>
        <fullName evidence="4">Ribonuclease H-like domain</fullName>
    </submittedName>
</protein>
<accession>A0AAV8HZ20</accession>
<dbReference type="InterPro" id="IPR036397">
    <property type="entry name" value="RNaseH_sf"/>
</dbReference>
<keyword evidence="1" id="KW-0540">Nuclease</keyword>
<dbReference type="InterPro" id="IPR012337">
    <property type="entry name" value="RNaseH-like_sf"/>
</dbReference>
<dbReference type="PANTHER" id="PTHR13620:SF121">
    <property type="entry name" value="EMB|CAB82946.1-RELATED"/>
    <property type="match status" value="1"/>
</dbReference>
<dbReference type="GO" id="GO:0005737">
    <property type="term" value="C:cytoplasm"/>
    <property type="evidence" value="ECO:0007669"/>
    <property type="project" value="TreeGrafter"/>
</dbReference>
<gene>
    <name evidence="4" type="ORF">LUZ62_033557</name>
</gene>
<dbReference type="EMBL" id="JAMFTS010000001">
    <property type="protein sequence ID" value="KAJ4820991.1"/>
    <property type="molecule type" value="Genomic_DNA"/>
</dbReference>
<proteinExistence type="predicted"/>
<name>A0AAV8HZ20_9POAL</name>
<dbReference type="GO" id="GO:0003676">
    <property type="term" value="F:nucleic acid binding"/>
    <property type="evidence" value="ECO:0007669"/>
    <property type="project" value="InterPro"/>
</dbReference>